<dbReference type="STRING" id="452589.G9P8Y1"/>
<dbReference type="InterPro" id="IPR035994">
    <property type="entry name" value="Nucleoside_phosphorylase_sf"/>
</dbReference>
<keyword evidence="2" id="KW-1185">Reference proteome</keyword>
<dbReference type="PROSITE" id="PS51257">
    <property type="entry name" value="PROKAR_LIPOPROTEIN"/>
    <property type="match status" value="1"/>
</dbReference>
<protein>
    <submittedName>
        <fullName evidence="1">Uncharacterized protein</fullName>
    </submittedName>
</protein>
<dbReference type="AlphaFoldDB" id="G9P8Y1"/>
<dbReference type="InterPro" id="IPR053137">
    <property type="entry name" value="NLR-like"/>
</dbReference>
<feature type="non-terminal residue" evidence="1">
    <location>
        <position position="305"/>
    </location>
</feature>
<gene>
    <name evidence="1" type="ORF">TRIATDRAFT_251018</name>
</gene>
<dbReference type="PANTHER" id="PTHR46082:SF11">
    <property type="entry name" value="AAA+ ATPASE DOMAIN-CONTAINING PROTEIN-RELATED"/>
    <property type="match status" value="1"/>
</dbReference>
<dbReference type="OrthoDB" id="20872at2759"/>
<comment type="caution">
    <text evidence="1">The sequence shown here is derived from an EMBL/GenBank/DDBJ whole genome shotgun (WGS) entry which is preliminary data.</text>
</comment>
<reference evidence="1 2" key="1">
    <citation type="journal article" date="2011" name="Genome Biol.">
        <title>Comparative genome sequence analysis underscores mycoparasitism as the ancestral life style of Trichoderma.</title>
        <authorList>
            <person name="Kubicek C.P."/>
            <person name="Herrera-Estrella A."/>
            <person name="Seidl-Seiboth V."/>
            <person name="Martinez D.A."/>
            <person name="Druzhinina I.S."/>
            <person name="Thon M."/>
            <person name="Zeilinger S."/>
            <person name="Casas-Flores S."/>
            <person name="Horwitz B.A."/>
            <person name="Mukherjee P.K."/>
            <person name="Mukherjee M."/>
            <person name="Kredics L."/>
            <person name="Alcaraz L.D."/>
            <person name="Aerts A."/>
            <person name="Antal Z."/>
            <person name="Atanasova L."/>
            <person name="Cervantes-Badillo M.G."/>
            <person name="Challacombe J."/>
            <person name="Chertkov O."/>
            <person name="McCluskey K."/>
            <person name="Coulpier F."/>
            <person name="Deshpande N."/>
            <person name="von Doehren H."/>
            <person name="Ebbole D.J."/>
            <person name="Esquivel-Naranjo E.U."/>
            <person name="Fekete E."/>
            <person name="Flipphi M."/>
            <person name="Glaser F."/>
            <person name="Gomez-Rodriguez E.Y."/>
            <person name="Gruber S."/>
            <person name="Han C."/>
            <person name="Henrissat B."/>
            <person name="Hermosa R."/>
            <person name="Hernandez-Onate M."/>
            <person name="Karaffa L."/>
            <person name="Kosti I."/>
            <person name="Le Crom S."/>
            <person name="Lindquist E."/>
            <person name="Lucas S."/>
            <person name="Luebeck M."/>
            <person name="Luebeck P.S."/>
            <person name="Margeot A."/>
            <person name="Metz B."/>
            <person name="Misra M."/>
            <person name="Nevalainen H."/>
            <person name="Omann M."/>
            <person name="Packer N."/>
            <person name="Perrone G."/>
            <person name="Uresti-Rivera E.E."/>
            <person name="Salamov A."/>
            <person name="Schmoll M."/>
            <person name="Seiboth B."/>
            <person name="Shapiro H."/>
            <person name="Sukno S."/>
            <person name="Tamayo-Ramos J.A."/>
            <person name="Tisch D."/>
            <person name="Wiest A."/>
            <person name="Wilkinson H.H."/>
            <person name="Zhang M."/>
            <person name="Coutinho P.M."/>
            <person name="Kenerley C.M."/>
            <person name="Monte E."/>
            <person name="Baker S.E."/>
            <person name="Grigoriev I.V."/>
        </authorList>
    </citation>
    <scope>NUCLEOTIDE SEQUENCE [LARGE SCALE GENOMIC DNA]</scope>
    <source>
        <strain evidence="2">ATCC 20476 / IMI 206040</strain>
    </source>
</reference>
<sequence length="305" mass="34014">MLDHRHEDLPNPGDDDNTYVLGSISGHNVVIACPLMSGTGKVDARTTTQMMSTFPIIKVCLMVGTGSGIPREVRLGDVVVSCAQDGYPAVLQWDMEKDEPLERPGRSTDLPRALLRALSKFQIDPRSLQLINSYVNDVEYRDAVPRNFVKSYLPEDLLFKPGYNHVSRIPDSYDTGSEEDDCQLCDKLMLVDRGPRRLNVKIHYGLIASSNRDNRNVNFREKLREFSEDILGVGMEAADLINALPCFTIMGICDYADSHKNKAWQEYAAVTAAACAKAFLTVLSVDDVDKMEVIEDIIPLDIVDN</sequence>
<accession>G9P8Y1</accession>
<dbReference type="Gene3D" id="3.40.50.1580">
    <property type="entry name" value="Nucleoside phosphorylase domain"/>
    <property type="match status" value="1"/>
</dbReference>
<dbReference type="GO" id="GO:0003824">
    <property type="term" value="F:catalytic activity"/>
    <property type="evidence" value="ECO:0007669"/>
    <property type="project" value="InterPro"/>
</dbReference>
<dbReference type="eggNOG" id="KOG4177">
    <property type="taxonomic scope" value="Eukaryota"/>
</dbReference>
<evidence type="ECO:0000313" key="1">
    <source>
        <dbReference type="EMBL" id="EHK41853.1"/>
    </source>
</evidence>
<name>G9P8Y1_HYPAI</name>
<dbReference type="GO" id="GO:0009116">
    <property type="term" value="P:nucleoside metabolic process"/>
    <property type="evidence" value="ECO:0007669"/>
    <property type="project" value="InterPro"/>
</dbReference>
<evidence type="ECO:0000313" key="2">
    <source>
        <dbReference type="Proteomes" id="UP000005426"/>
    </source>
</evidence>
<dbReference type="PANTHER" id="PTHR46082">
    <property type="entry name" value="ATP/GTP-BINDING PROTEIN-RELATED"/>
    <property type="match status" value="1"/>
</dbReference>
<dbReference type="EMBL" id="ABDG02000027">
    <property type="protein sequence ID" value="EHK41853.1"/>
    <property type="molecule type" value="Genomic_DNA"/>
</dbReference>
<dbReference type="Proteomes" id="UP000005426">
    <property type="component" value="Unassembled WGS sequence"/>
</dbReference>
<dbReference type="HOGENOM" id="CLU_000288_34_22_1"/>
<organism evidence="1 2">
    <name type="scientific">Hypocrea atroviridis (strain ATCC 20476 / IMI 206040)</name>
    <name type="common">Trichoderma atroviride</name>
    <dbReference type="NCBI Taxonomy" id="452589"/>
    <lineage>
        <taxon>Eukaryota</taxon>
        <taxon>Fungi</taxon>
        <taxon>Dikarya</taxon>
        <taxon>Ascomycota</taxon>
        <taxon>Pezizomycotina</taxon>
        <taxon>Sordariomycetes</taxon>
        <taxon>Hypocreomycetidae</taxon>
        <taxon>Hypocreales</taxon>
        <taxon>Hypocreaceae</taxon>
        <taxon>Trichoderma</taxon>
    </lineage>
</organism>
<proteinExistence type="predicted"/>
<dbReference type="KEGG" id="tatv:25778665"/>
<dbReference type="OMA" id="RSSCEAC"/>
<dbReference type="GeneID" id="25778665"/>
<dbReference type="SUPFAM" id="SSF53167">
    <property type="entry name" value="Purine and uridine phosphorylases"/>
    <property type="match status" value="1"/>
</dbReference>